<evidence type="ECO:0008006" key="8">
    <source>
        <dbReference type="Google" id="ProtNLM"/>
    </source>
</evidence>
<sequence length="268" mass="29807">MGWRCIASAAARSARSSVAIKITREGHRPCIGSSSGYGRLMTRRYKRTFPSDHPRKESLNSLKNYLHRRRIDHFAEPPIFPTSIAKDVPQPTNRELYIVGLHQAIPFIGFGFMDNAILILAGESIDIYLGSTLMISTMCAAAIGNIVSDIAGVVSGTIIEDAVARWSKRIETISGGRVKLPPLPKLTYDQRALRSVRLSSQFGCAIGLTIGCCLGMFPLLFFDDHHNKGPADNNTPTNEIIEENIALKNQLDRLKKENADKMWDRAYY</sequence>
<comment type="subcellular location">
    <subcellularLocation>
        <location evidence="1">Membrane</location>
        <topology evidence="1">Multi-pass membrane protein</topology>
    </subcellularLocation>
</comment>
<keyword evidence="2 5" id="KW-0812">Transmembrane</keyword>
<dbReference type="Proteomes" id="UP000266841">
    <property type="component" value="Unassembled WGS sequence"/>
</dbReference>
<dbReference type="AlphaFoldDB" id="K0TL85"/>
<evidence type="ECO:0000256" key="1">
    <source>
        <dbReference type="ARBA" id="ARBA00004141"/>
    </source>
</evidence>
<feature type="transmembrane region" description="Helical" evidence="5">
    <location>
        <begin position="202"/>
        <end position="222"/>
    </location>
</feature>
<dbReference type="PANTHER" id="PTHR21706">
    <property type="entry name" value="TRANSMEMBRANE PROTEIN 65"/>
    <property type="match status" value="1"/>
</dbReference>
<evidence type="ECO:0000256" key="3">
    <source>
        <dbReference type="ARBA" id="ARBA00022989"/>
    </source>
</evidence>
<gene>
    <name evidence="6" type="ORF">THAOC_03198</name>
</gene>
<organism evidence="6 7">
    <name type="scientific">Thalassiosira oceanica</name>
    <name type="common">Marine diatom</name>
    <dbReference type="NCBI Taxonomy" id="159749"/>
    <lineage>
        <taxon>Eukaryota</taxon>
        <taxon>Sar</taxon>
        <taxon>Stramenopiles</taxon>
        <taxon>Ochrophyta</taxon>
        <taxon>Bacillariophyta</taxon>
        <taxon>Coscinodiscophyceae</taxon>
        <taxon>Thalassiosirophycidae</taxon>
        <taxon>Thalassiosirales</taxon>
        <taxon>Thalassiosiraceae</taxon>
        <taxon>Thalassiosira</taxon>
    </lineage>
</organism>
<evidence type="ECO:0000313" key="7">
    <source>
        <dbReference type="Proteomes" id="UP000266841"/>
    </source>
</evidence>
<dbReference type="Pfam" id="PF10507">
    <property type="entry name" value="TMEM65"/>
    <property type="match status" value="1"/>
</dbReference>
<evidence type="ECO:0000256" key="4">
    <source>
        <dbReference type="ARBA" id="ARBA00023136"/>
    </source>
</evidence>
<keyword evidence="7" id="KW-1185">Reference proteome</keyword>
<keyword evidence="3 5" id="KW-1133">Transmembrane helix</keyword>
<name>K0TL85_THAOC</name>
<proteinExistence type="predicted"/>
<accession>K0TL85</accession>
<dbReference type="PANTHER" id="PTHR21706:SF15">
    <property type="entry name" value="TRANSMEMBRANE PROTEIN 65"/>
    <property type="match status" value="1"/>
</dbReference>
<feature type="transmembrane region" description="Helical" evidence="5">
    <location>
        <begin position="127"/>
        <end position="147"/>
    </location>
</feature>
<feature type="transmembrane region" description="Helical" evidence="5">
    <location>
        <begin position="96"/>
        <end position="121"/>
    </location>
</feature>
<evidence type="ECO:0000313" key="6">
    <source>
        <dbReference type="EMBL" id="EJK75091.1"/>
    </source>
</evidence>
<reference evidence="6 7" key="1">
    <citation type="journal article" date="2012" name="Genome Biol.">
        <title>Genome and low-iron response of an oceanic diatom adapted to chronic iron limitation.</title>
        <authorList>
            <person name="Lommer M."/>
            <person name="Specht M."/>
            <person name="Roy A.S."/>
            <person name="Kraemer L."/>
            <person name="Andreson R."/>
            <person name="Gutowska M.A."/>
            <person name="Wolf J."/>
            <person name="Bergner S.V."/>
            <person name="Schilhabel M.B."/>
            <person name="Klostermeier U.C."/>
            <person name="Beiko R.G."/>
            <person name="Rosenstiel P."/>
            <person name="Hippler M."/>
            <person name="Laroche J."/>
        </authorList>
    </citation>
    <scope>NUCLEOTIDE SEQUENCE [LARGE SCALE GENOMIC DNA]</scope>
    <source>
        <strain evidence="6 7">CCMP1005</strain>
    </source>
</reference>
<comment type="caution">
    <text evidence="6">The sequence shown here is derived from an EMBL/GenBank/DDBJ whole genome shotgun (WGS) entry which is preliminary data.</text>
</comment>
<protein>
    <recommendedName>
        <fullName evidence="8">Transmembrane protein 65</fullName>
    </recommendedName>
</protein>
<keyword evidence="4 5" id="KW-0472">Membrane</keyword>
<dbReference type="InterPro" id="IPR019537">
    <property type="entry name" value="TMEM65"/>
</dbReference>
<dbReference type="EMBL" id="AGNL01003136">
    <property type="protein sequence ID" value="EJK75091.1"/>
    <property type="molecule type" value="Genomic_DNA"/>
</dbReference>
<evidence type="ECO:0000256" key="2">
    <source>
        <dbReference type="ARBA" id="ARBA00022692"/>
    </source>
</evidence>
<dbReference type="GO" id="GO:0005739">
    <property type="term" value="C:mitochondrion"/>
    <property type="evidence" value="ECO:0007669"/>
    <property type="project" value="TreeGrafter"/>
</dbReference>
<dbReference type="OrthoDB" id="430821at2759"/>
<evidence type="ECO:0000256" key="5">
    <source>
        <dbReference type="SAM" id="Phobius"/>
    </source>
</evidence>
<dbReference type="eggNOG" id="KOG4619">
    <property type="taxonomic scope" value="Eukaryota"/>
</dbReference>
<dbReference type="GO" id="GO:0016020">
    <property type="term" value="C:membrane"/>
    <property type="evidence" value="ECO:0007669"/>
    <property type="project" value="UniProtKB-SubCell"/>
</dbReference>